<evidence type="ECO:0000313" key="13">
    <source>
        <dbReference type="Proteomes" id="UP000053317"/>
    </source>
</evidence>
<comment type="function">
    <text evidence="9 11">Essential for the assembly of ubiquinol-cytochrome c reductase. It has a direct effect on the correct occurrence of the Rieske protein, core 4, core 5 and apocytochrome b.</text>
</comment>
<organism evidence="12 13">
    <name type="scientific">Phaeomoniella chlamydospora</name>
    <name type="common">Phaeoacremonium chlamydosporum</name>
    <dbReference type="NCBI Taxonomy" id="158046"/>
    <lineage>
        <taxon>Eukaryota</taxon>
        <taxon>Fungi</taxon>
        <taxon>Dikarya</taxon>
        <taxon>Ascomycota</taxon>
        <taxon>Pezizomycotina</taxon>
        <taxon>Eurotiomycetes</taxon>
        <taxon>Chaetothyriomycetidae</taxon>
        <taxon>Phaeomoniellales</taxon>
        <taxon>Phaeomoniellaceae</taxon>
        <taxon>Phaeomoniella</taxon>
    </lineage>
</organism>
<sequence>MSKAKAYAVGTLGFLAISVGGPALTWYLRPTDEEIFQKFNPDLQKRSLENRERREKEFDEFVTKLKEYSKSDKPIWVVAAEEERKRRAQALEGSQTRILEESRIREELRGPQGSKK</sequence>
<proteinExistence type="inferred from homology"/>
<evidence type="ECO:0000256" key="1">
    <source>
        <dbReference type="ARBA" id="ARBA00004434"/>
    </source>
</evidence>
<evidence type="ECO:0000256" key="5">
    <source>
        <dbReference type="ARBA" id="ARBA00022989"/>
    </source>
</evidence>
<comment type="caution">
    <text evidence="12">The sequence shown here is derived from an EMBL/GenBank/DDBJ whole genome shotgun (WGS) entry which is preliminary data.</text>
</comment>
<comment type="similarity">
    <text evidence="2 11">Belongs to the CBP4 family.</text>
</comment>
<accession>A0A0G2GET9</accession>
<keyword evidence="7 11" id="KW-0472">Membrane</keyword>
<comment type="subcellular location">
    <subcellularLocation>
        <location evidence="1 11">Mitochondrion inner membrane</location>
        <topology evidence="1 11">Single-pass membrane protein</topology>
    </subcellularLocation>
</comment>
<keyword evidence="13" id="KW-1185">Reference proteome</keyword>
<dbReference type="Proteomes" id="UP000053317">
    <property type="component" value="Unassembled WGS sequence"/>
</dbReference>
<feature type="transmembrane region" description="Helical" evidence="11">
    <location>
        <begin position="6"/>
        <end position="28"/>
    </location>
</feature>
<dbReference type="AlphaFoldDB" id="A0A0G2GET9"/>
<evidence type="ECO:0000256" key="11">
    <source>
        <dbReference type="RuleBase" id="RU368005"/>
    </source>
</evidence>
<gene>
    <name evidence="12" type="ORF">UCRPC4_g06280</name>
</gene>
<evidence type="ECO:0000313" key="12">
    <source>
        <dbReference type="EMBL" id="KKY15540.1"/>
    </source>
</evidence>
<evidence type="ECO:0000256" key="2">
    <source>
        <dbReference type="ARBA" id="ARBA00006780"/>
    </source>
</evidence>
<reference evidence="12 13" key="2">
    <citation type="submission" date="2015-05" db="EMBL/GenBank/DDBJ databases">
        <authorList>
            <person name="Morales-Cruz A."/>
            <person name="Amrine K.C."/>
            <person name="Cantu D."/>
        </authorList>
    </citation>
    <scope>NUCLEOTIDE SEQUENCE [LARGE SCALE GENOMIC DNA]</scope>
    <source>
        <strain evidence="12">UCRPC4</strain>
    </source>
</reference>
<dbReference type="EMBL" id="LCWF01000184">
    <property type="protein sequence ID" value="KKY15540.1"/>
    <property type="molecule type" value="Genomic_DNA"/>
</dbReference>
<keyword evidence="5 11" id="KW-1133">Transmembrane helix</keyword>
<name>A0A0G2GET9_PHACM</name>
<evidence type="ECO:0000256" key="8">
    <source>
        <dbReference type="ARBA" id="ARBA00023186"/>
    </source>
</evidence>
<dbReference type="PANTHER" id="PTHR28202:SF1">
    <property type="entry name" value="ASSEMBLY FACTOR CBP4"/>
    <property type="match status" value="1"/>
</dbReference>
<keyword evidence="4 11" id="KW-0999">Mitochondrion inner membrane</keyword>
<evidence type="ECO:0000256" key="4">
    <source>
        <dbReference type="ARBA" id="ARBA00022792"/>
    </source>
</evidence>
<evidence type="ECO:0000256" key="7">
    <source>
        <dbReference type="ARBA" id="ARBA00023136"/>
    </source>
</evidence>
<keyword evidence="8 11" id="KW-0143">Chaperone</keyword>
<dbReference type="OrthoDB" id="5576752at2759"/>
<dbReference type="GO" id="GO:0005743">
    <property type="term" value="C:mitochondrial inner membrane"/>
    <property type="evidence" value="ECO:0007669"/>
    <property type="project" value="UniProtKB-SubCell"/>
</dbReference>
<protein>
    <recommendedName>
        <fullName evidence="10 11">Cytochrome b mRNA-processing protein 4</fullName>
    </recommendedName>
</protein>
<dbReference type="InterPro" id="IPR012420">
    <property type="entry name" value="Cbp4"/>
</dbReference>
<reference evidence="12 13" key="1">
    <citation type="submission" date="2015-05" db="EMBL/GenBank/DDBJ databases">
        <title>Distinctive expansion of gene families associated with plant cell wall degradation and secondary metabolism in the genomes of grapevine trunk pathogens.</title>
        <authorList>
            <person name="Lawrence D.P."/>
            <person name="Travadon R."/>
            <person name="Rolshausen P.E."/>
            <person name="Baumgartner K."/>
        </authorList>
    </citation>
    <scope>NUCLEOTIDE SEQUENCE [LARGE SCALE GENOMIC DNA]</scope>
    <source>
        <strain evidence="12">UCRPC4</strain>
    </source>
</reference>
<keyword evidence="3 11" id="KW-0812">Transmembrane</keyword>
<evidence type="ECO:0000256" key="6">
    <source>
        <dbReference type="ARBA" id="ARBA00023128"/>
    </source>
</evidence>
<dbReference type="PANTHER" id="PTHR28202">
    <property type="entry name" value="ASSEMBLY FACTOR CBP4"/>
    <property type="match status" value="1"/>
</dbReference>
<dbReference type="GO" id="GO:0034551">
    <property type="term" value="P:mitochondrial respiratory chain complex III assembly"/>
    <property type="evidence" value="ECO:0007669"/>
    <property type="project" value="TreeGrafter"/>
</dbReference>
<evidence type="ECO:0000256" key="10">
    <source>
        <dbReference type="ARBA" id="ARBA00031521"/>
    </source>
</evidence>
<dbReference type="Pfam" id="PF07960">
    <property type="entry name" value="CBP4"/>
    <property type="match status" value="1"/>
</dbReference>
<evidence type="ECO:0000256" key="3">
    <source>
        <dbReference type="ARBA" id="ARBA00022692"/>
    </source>
</evidence>
<evidence type="ECO:0000256" key="9">
    <source>
        <dbReference type="ARBA" id="ARBA00025413"/>
    </source>
</evidence>
<keyword evidence="6 11" id="KW-0496">Mitochondrion</keyword>